<organism evidence="1 2">
    <name type="scientific">Bacillus salacetis</name>
    <dbReference type="NCBI Taxonomy" id="2315464"/>
    <lineage>
        <taxon>Bacteria</taxon>
        <taxon>Bacillati</taxon>
        <taxon>Bacillota</taxon>
        <taxon>Bacilli</taxon>
        <taxon>Bacillales</taxon>
        <taxon>Bacillaceae</taxon>
        <taxon>Bacillus</taxon>
    </lineage>
</organism>
<gene>
    <name evidence="1" type="ORF">D3H55_10635</name>
</gene>
<comment type="caution">
    <text evidence="1">The sequence shown here is derived from an EMBL/GenBank/DDBJ whole genome shotgun (WGS) entry which is preliminary data.</text>
</comment>
<keyword evidence="2" id="KW-1185">Reference proteome</keyword>
<evidence type="ECO:0000313" key="1">
    <source>
        <dbReference type="EMBL" id="RIW34043.1"/>
    </source>
</evidence>
<sequence length="41" mass="4681">MKGHNLKKGSKECSDCGKMIDNSQFAYFNQCEKCLRNASHE</sequence>
<dbReference type="EMBL" id="QXIR01000012">
    <property type="protein sequence ID" value="RIW34043.1"/>
    <property type="molecule type" value="Genomic_DNA"/>
</dbReference>
<dbReference type="OrthoDB" id="1122256at2"/>
<dbReference type="RefSeq" id="WP_119546890.1">
    <property type="nucleotide sequence ID" value="NZ_QXIR01000012.1"/>
</dbReference>
<reference evidence="1 2" key="1">
    <citation type="submission" date="2018-09" db="EMBL/GenBank/DDBJ databases">
        <title>Bacillus saliacetes sp. nov., isolated from Thai shrimp paste (Ka-pi).</title>
        <authorList>
            <person name="Daroonpunt R."/>
            <person name="Tanasupawat S."/>
            <person name="Yiamsombut S."/>
        </authorList>
    </citation>
    <scope>NUCLEOTIDE SEQUENCE [LARGE SCALE GENOMIC DNA]</scope>
    <source>
        <strain evidence="1 2">SKP7-4</strain>
    </source>
</reference>
<proteinExistence type="predicted"/>
<accession>A0A3A1R1J3</accession>
<protein>
    <submittedName>
        <fullName evidence="1">YhfH family protein</fullName>
    </submittedName>
</protein>
<name>A0A3A1R1J3_9BACI</name>
<dbReference type="AlphaFoldDB" id="A0A3A1R1J3"/>
<dbReference type="Proteomes" id="UP000265801">
    <property type="component" value="Unassembled WGS sequence"/>
</dbReference>
<dbReference type="Pfam" id="PF14149">
    <property type="entry name" value="YhfH"/>
    <property type="match status" value="1"/>
</dbReference>
<dbReference type="InterPro" id="IPR025432">
    <property type="entry name" value="YhfH-like"/>
</dbReference>
<evidence type="ECO:0000313" key="2">
    <source>
        <dbReference type="Proteomes" id="UP000265801"/>
    </source>
</evidence>